<evidence type="ECO:0000313" key="2">
    <source>
        <dbReference type="Proteomes" id="UP001204486"/>
    </source>
</evidence>
<dbReference type="RefSeq" id="WP_254974310.1">
    <property type="nucleotide sequence ID" value="NZ_JANDWK010000021.1"/>
</dbReference>
<sequence length="410" mass="47147">MADEQVTYGPNKSPITKILHSAIASWDGFIYQGCCAICVILEKILEDHIKARDLYLNLEGYDDFAILDANKHILSFHQVKCYKPLNPNFGEDMALMEDKRKYWYDNGICTEDAYLYFHCNRIVNCSHSVSQYQYSCKIPALSPTDILEYIDSLICTILDNNKWQGNIRAKRDSLISLIDEHVNFLDTEFKKGHENDLQLSINNPVSVSTIVDLLENNENYVTIDDRVRTVSFYLNINLKGRIMDEKDMAIDISKVERFLEAYNKLQKQEKKNVVKRLFPHFDVEGKQTNTGDLTNEEVANYLYNVLTQTEEMDLDKIHWATGGHLQSPSTLGSSKPAYQYCGNIVKNRGTLPPELLRDYRWIVGDVRDTIEDIFESAHAINKISDEDYNNISKTRKVGLLSIKDKNNGNI</sequence>
<dbReference type="EMBL" id="JANDWN010000023">
    <property type="protein sequence ID" value="MCP9600197.1"/>
    <property type="molecule type" value="Genomic_DNA"/>
</dbReference>
<gene>
    <name evidence="1" type="ORF">NNC55_09550</name>
</gene>
<protein>
    <submittedName>
        <fullName evidence="1">Uncharacterized protein</fullName>
    </submittedName>
</protein>
<comment type="caution">
    <text evidence="1">The sequence shown here is derived from an EMBL/GenBank/DDBJ whole genome shotgun (WGS) entry which is preliminary data.</text>
</comment>
<accession>A0AAW5IX56</accession>
<dbReference type="Proteomes" id="UP001204486">
    <property type="component" value="Unassembled WGS sequence"/>
</dbReference>
<reference evidence="1" key="1">
    <citation type="submission" date="2022-07" db="EMBL/GenBank/DDBJ databases">
        <title>Prevotella copri.</title>
        <authorList>
            <person name="Yang C."/>
        </authorList>
    </citation>
    <scope>NUCLEOTIDE SEQUENCE</scope>
    <source>
        <strain evidence="1">HF1476</strain>
    </source>
</reference>
<name>A0AAW5IX56_9BACT</name>
<evidence type="ECO:0000313" key="1">
    <source>
        <dbReference type="EMBL" id="MCP9600197.1"/>
    </source>
</evidence>
<dbReference type="AlphaFoldDB" id="A0AAW5IX56"/>
<organism evidence="1 2">
    <name type="scientific">Segatella copri</name>
    <dbReference type="NCBI Taxonomy" id="165179"/>
    <lineage>
        <taxon>Bacteria</taxon>
        <taxon>Pseudomonadati</taxon>
        <taxon>Bacteroidota</taxon>
        <taxon>Bacteroidia</taxon>
        <taxon>Bacteroidales</taxon>
        <taxon>Prevotellaceae</taxon>
        <taxon>Segatella</taxon>
    </lineage>
</organism>
<proteinExistence type="predicted"/>